<dbReference type="InterPro" id="IPR050557">
    <property type="entry name" value="RTX_toxin/Mannuronan_C5-epim"/>
</dbReference>
<sequence>MITQSQLLSLADGIDQSLNTTQGRIAAEVLAESFPLIADGMADAAQAGEQALEATRRLAEALHDALTLLAAATSQTEQAVEIQLNTALANAGFQGTALSVTVVGDEVRISLATDAFGSYVQDLAPDLGLGQFGLAGGGTGTLETVFGFDMDFATDSSGFFIDTSAAAEITIDLALSDTLFDQVLNINGQDFVSADAGTTFVGSIAIDIQAAANRLGTAQVASATMDATLTGSAGVQVGLTAADQGAMSLPIGATLSVDWDFDAAEIDPFDTNAGFGDRPDVRFDTVTIGLGDFMEDFVAPLIERIDQLLEPIRPILTVLTTSIKVLEDFPGLGSLFDVTNDGKVNLLDILKVLFPSTNFTAVNAIVDLAEQVVSWADFLASTGFADGELILGDIDLGNIDIRLPSFDLDSVSGQLAGIADNLQDVLDTLSGAGWDTADGGSGDTGLDILQSIVDNDIFDLPVLDDPTQWINLIVGRPADLIYIDLPELVLGDRSDPIEILSLPIIPLVFLKVTAAVEAVINFDFGFDTRGLLDPARPAIDGFYIVDLPDESEITLYSSIGLGVSLDLLLAEAYGGGDIAGEIELDLNSGSTEGKLYYDEFIAAVNSNPFAIFDASGSITAGFTAYVDTLFGEIWRWESPRITLGGFGFDETGTAVVGTVSGGTLTLFTGGRADQRTNGALIGDVAEIITIAPKVTGGIAVTVLGMSQEFTGVTDITGNGQTGDDQLVVDPTLVIPVNFWGGEGNDGLSGGAGDDTFFGGLGDDALIGNDGDDSLTGALGDDYLEGGAGADTINGGEGNDWVSYRTSDAAVDIDLSAATQSGGDAQGDELFAIENIDGSEHGDSIVGSQGAGSFFGRGGDDLMTGGTHVQYLFGNDGDDTMEASVAGSVLAGGEGDDLYIVRAAGMLVGENFLSEIAAGSDSGHDSVEAYVSIDLRGTDEHIEDIQLFGSALTAHANGLDNLIEGNSRDNGLYGYGGDDTIRGYAGKDTLYGHDGNDLLAGGDGDDELRGGSGDDILNGLDGEDNLFGDDGDDTVTGGFGFDTLRGGAGADELLGGFDADFYIVDSDDTVYEINGGGIDFVWADEDHALLAGQEIEVLSAYSWEGILAAITATLINDTRTGYEGLAQLIGVNGILGATPTVALTGNERAQLIIGETGDSDIVAFRNVLEGMDGADTILGDDRDDVAQYLASDAAVQIDLSQEIQSGGHAEGDRLIRIHNIIGSAHDDTILGEDAAASGGAIPAADNLFEGRGGNDLLEGLDGFDTLLGGWGADTLKGGNEDDDLQGEGGADSLEGGNGNDTLDGGAGIDVLDGGAGDDLYYVTLLDDIFDSSGDDTAIATTDYTLNAGAEVERLEASTDTDDDLILFGNTFAQWIAGNAGDNFLHGGAGADTIQGRAGQDTAGYTLSLAPVDVDLNRAVQSGGHAEGDELIGIENLSGSGFGDVLVGLTTVRGDGLEDNRHAGLAGDDWIEDTIGTNTLEGGFGDDTLVGSGTEALVAGAGSLLLGGAGNDSLDAGVSTNTGGDTLAGGMGDDIYRVTSAGDVVDENWAGDIAEGADGGHDTLISDVTVWNMETPGQASIEDAELGLGRDLLANALDNHVTGNDLDNDLTGREGNDTLLGRLGNDTLRGGLGDDNLNGGAGDDQMIGWAGDDLYIVDSAGDVVMEAAGNGTDTVRSSVDHTLADEVEVLVLTGTDDIDGTGNALDNRLEGNTGANLLSGGEGNDTLNGGAGVDTLRGGLGDDVFAPEGLDEIDSITGGDGIDLLDMTLHTGGALTADLAAETYTVGGPGGVQTIRSVENIIATGEGDAVTGNEAANRFEGRAGADTMAGGAGDDWLDGEAGTDSLDGGDGNDTILGGNGHDTLFGRAGDDSLLGGGGRDEIRAGDGFDSLYGEDGDDWLIGGNDADFAEGGTGDDTLSGNDGNDNLIGGEGNDLFYGGSGNDTLTGEAGDDTAYGGGGRDRLTGLDGNDTLFGGNGQDSLYGGAGTDNLVGGGGQDLIFGGDEDDTLLGQAGRDTLFGGAGDDLLSGGTEADSLTGGDGDDSLHGGTGPDVLTGGMGADVFVFSTVADSPPTQADRITDFETGIDRIDLAAIDADIATGTDDSFAFIGTGAFTAAGQLRFGTNGTDGLLQGDVDGDGNADLSILLEGVTALTPGDVIL</sequence>
<dbReference type="SUPFAM" id="SSF51120">
    <property type="entry name" value="beta-Roll"/>
    <property type="match status" value="9"/>
</dbReference>
<evidence type="ECO:0000256" key="9">
    <source>
        <dbReference type="SAM" id="MobiDB-lite"/>
    </source>
</evidence>
<evidence type="ECO:0000259" key="10">
    <source>
        <dbReference type="Pfam" id="PF08548"/>
    </source>
</evidence>
<protein>
    <submittedName>
        <fullName evidence="11">M10 family metallopeptidase C-terminal domain-containing protein</fullName>
    </submittedName>
</protein>
<evidence type="ECO:0000313" key="12">
    <source>
        <dbReference type="Proteomes" id="UP000681356"/>
    </source>
</evidence>
<dbReference type="GO" id="GO:0005509">
    <property type="term" value="F:calcium ion binding"/>
    <property type="evidence" value="ECO:0007669"/>
    <property type="project" value="InterPro"/>
</dbReference>
<dbReference type="PROSITE" id="PS00330">
    <property type="entry name" value="HEMOLYSIN_CALCIUM"/>
    <property type="match status" value="12"/>
</dbReference>
<feature type="region of interest" description="Disordered" evidence="9">
    <location>
        <begin position="1276"/>
        <end position="1300"/>
    </location>
</feature>
<feature type="region of interest" description="Disordered" evidence="9">
    <location>
        <begin position="1904"/>
        <end position="1930"/>
    </location>
</feature>
<gene>
    <name evidence="11" type="ORF">KB874_03185</name>
</gene>
<accession>A0A8J7W904</accession>
<evidence type="ECO:0000256" key="4">
    <source>
        <dbReference type="ARBA" id="ARBA00022525"/>
    </source>
</evidence>
<keyword evidence="4" id="KW-0964">Secreted</keyword>
<dbReference type="PRINTS" id="PR00313">
    <property type="entry name" value="CABNDNGRPT"/>
</dbReference>
<dbReference type="Proteomes" id="UP000681356">
    <property type="component" value="Unassembled WGS sequence"/>
</dbReference>
<feature type="region of interest" description="Disordered" evidence="9">
    <location>
        <begin position="1836"/>
        <end position="1855"/>
    </location>
</feature>
<evidence type="ECO:0000256" key="6">
    <source>
        <dbReference type="ARBA" id="ARBA00022737"/>
    </source>
</evidence>
<dbReference type="InterPro" id="IPR001343">
    <property type="entry name" value="Hemolysn_Ca-bd"/>
</dbReference>
<keyword evidence="5" id="KW-0800">Toxin</keyword>
<dbReference type="InterPro" id="IPR013858">
    <property type="entry name" value="Peptidase_M10B_C"/>
</dbReference>
<comment type="caution">
    <text evidence="11">The sequence shown here is derived from an EMBL/GenBank/DDBJ whole genome shotgun (WGS) entry which is preliminary data.</text>
</comment>
<comment type="cofactor">
    <cofactor evidence="1">
        <name>Ca(2+)</name>
        <dbReference type="ChEBI" id="CHEBI:29108"/>
    </cofactor>
</comment>
<dbReference type="PRINTS" id="PR01488">
    <property type="entry name" value="RTXTOXINA"/>
</dbReference>
<evidence type="ECO:0000256" key="5">
    <source>
        <dbReference type="ARBA" id="ARBA00022656"/>
    </source>
</evidence>
<proteinExistence type="predicted"/>
<dbReference type="Pfam" id="PF00353">
    <property type="entry name" value="HemolysinCabind"/>
    <property type="match status" value="18"/>
</dbReference>
<dbReference type="EMBL" id="JAGTUU010000001">
    <property type="protein sequence ID" value="MBS0123127.1"/>
    <property type="molecule type" value="Genomic_DNA"/>
</dbReference>
<keyword evidence="6" id="KW-0677">Repeat</keyword>
<evidence type="ECO:0000313" key="11">
    <source>
        <dbReference type="EMBL" id="MBS0123127.1"/>
    </source>
</evidence>
<dbReference type="RefSeq" id="WP_212535085.1">
    <property type="nucleotide sequence ID" value="NZ_JAGTUU010000001.1"/>
</dbReference>
<dbReference type="GO" id="GO:0016020">
    <property type="term" value="C:membrane"/>
    <property type="evidence" value="ECO:0007669"/>
    <property type="project" value="UniProtKB-SubCell"/>
</dbReference>
<dbReference type="InterPro" id="IPR011049">
    <property type="entry name" value="Serralysin-like_metalloprot_C"/>
</dbReference>
<comment type="subcellular location">
    <subcellularLocation>
        <location evidence="2">Membrane</location>
    </subcellularLocation>
    <subcellularLocation>
        <location evidence="3">Secreted</location>
    </subcellularLocation>
</comment>
<dbReference type="Pfam" id="PF08548">
    <property type="entry name" value="Peptidase_M10_C"/>
    <property type="match status" value="1"/>
</dbReference>
<evidence type="ECO:0000256" key="2">
    <source>
        <dbReference type="ARBA" id="ARBA00004370"/>
    </source>
</evidence>
<dbReference type="InterPro" id="IPR018511">
    <property type="entry name" value="Hemolysin-typ_Ca-bd_CS"/>
</dbReference>
<keyword evidence="12" id="KW-1185">Reference proteome</keyword>
<dbReference type="GO" id="GO:0005615">
    <property type="term" value="C:extracellular space"/>
    <property type="evidence" value="ECO:0007669"/>
    <property type="project" value="InterPro"/>
</dbReference>
<reference evidence="11" key="1">
    <citation type="submission" date="2021-04" db="EMBL/GenBank/DDBJ databases">
        <authorList>
            <person name="Yoon J."/>
        </authorList>
    </citation>
    <scope>NUCLEOTIDE SEQUENCE</scope>
    <source>
        <strain evidence="11">KMU-90</strain>
    </source>
</reference>
<keyword evidence="7" id="KW-0843">Virulence</keyword>
<dbReference type="PANTHER" id="PTHR38340">
    <property type="entry name" value="S-LAYER PROTEIN"/>
    <property type="match status" value="1"/>
</dbReference>
<dbReference type="InterPro" id="IPR003995">
    <property type="entry name" value="RTX_toxin_determinant-A"/>
</dbReference>
<keyword evidence="8" id="KW-0472">Membrane</keyword>
<organism evidence="11 12">
    <name type="scientific">Thetidibacter halocola</name>
    <dbReference type="NCBI Taxonomy" id="2827239"/>
    <lineage>
        <taxon>Bacteria</taxon>
        <taxon>Pseudomonadati</taxon>
        <taxon>Pseudomonadota</taxon>
        <taxon>Alphaproteobacteria</taxon>
        <taxon>Rhodobacterales</taxon>
        <taxon>Roseobacteraceae</taxon>
        <taxon>Thetidibacter</taxon>
    </lineage>
</organism>
<name>A0A8J7W904_9RHOB</name>
<evidence type="ECO:0000256" key="3">
    <source>
        <dbReference type="ARBA" id="ARBA00004613"/>
    </source>
</evidence>
<feature type="domain" description="Peptidase M10 serralysin C-terminal" evidence="10">
    <location>
        <begin position="1981"/>
        <end position="2156"/>
    </location>
</feature>
<dbReference type="Gene3D" id="2.150.10.10">
    <property type="entry name" value="Serralysin-like metalloprotease, C-terminal"/>
    <property type="match status" value="10"/>
</dbReference>
<evidence type="ECO:0000256" key="7">
    <source>
        <dbReference type="ARBA" id="ARBA00023026"/>
    </source>
</evidence>
<evidence type="ECO:0000256" key="1">
    <source>
        <dbReference type="ARBA" id="ARBA00001913"/>
    </source>
</evidence>
<evidence type="ECO:0000256" key="8">
    <source>
        <dbReference type="ARBA" id="ARBA00023136"/>
    </source>
</evidence>
<dbReference type="PANTHER" id="PTHR38340:SF1">
    <property type="entry name" value="S-LAYER PROTEIN"/>
    <property type="match status" value="1"/>
</dbReference>
<dbReference type="GO" id="GO:0090729">
    <property type="term" value="F:toxin activity"/>
    <property type="evidence" value="ECO:0007669"/>
    <property type="project" value="UniProtKB-KW"/>
</dbReference>